<evidence type="ECO:0000313" key="7">
    <source>
        <dbReference type="EMBL" id="CDR37346.1"/>
    </source>
</evidence>
<dbReference type="CDD" id="cd20268">
    <property type="entry name" value="Complex1_LYR_SDHAF1_LYRM8"/>
    <property type="match status" value="1"/>
</dbReference>
<dbReference type="PhylomeDB" id="A0A061AJM8"/>
<accession>A0A061AJM8</accession>
<dbReference type="GO" id="GO:0005759">
    <property type="term" value="C:mitochondrial matrix"/>
    <property type="evidence" value="ECO:0007669"/>
    <property type="project" value="UniProtKB-SubCell"/>
</dbReference>
<comment type="similarity">
    <text evidence="4">Belongs to the complex I LYR family. SDHAF1 subfamily.</text>
</comment>
<comment type="subcellular location">
    <subcellularLocation>
        <location evidence="1">Mitochondrion matrix</location>
    </subcellularLocation>
</comment>
<proteinExistence type="inferred from homology"/>
<keyword evidence="3" id="KW-0143">Chaperone</keyword>
<feature type="domain" description="Complex 1 LYR protein" evidence="6">
    <location>
        <begin position="34"/>
        <end position="78"/>
    </location>
</feature>
<dbReference type="InterPro" id="IPR008011">
    <property type="entry name" value="Complex1_LYR_dom"/>
</dbReference>
<evidence type="ECO:0000256" key="2">
    <source>
        <dbReference type="ARBA" id="ARBA00023128"/>
    </source>
</evidence>
<organism evidence="7">
    <name type="scientific">Cyberlindnera fabianii</name>
    <name type="common">Yeast</name>
    <name type="synonym">Hansenula fabianii</name>
    <dbReference type="NCBI Taxonomy" id="36022"/>
    <lineage>
        <taxon>Eukaryota</taxon>
        <taxon>Fungi</taxon>
        <taxon>Dikarya</taxon>
        <taxon>Ascomycota</taxon>
        <taxon>Saccharomycotina</taxon>
        <taxon>Saccharomycetes</taxon>
        <taxon>Phaffomycetales</taxon>
        <taxon>Phaffomycetaceae</taxon>
        <taxon>Cyberlindnera</taxon>
    </lineage>
</organism>
<feature type="compositionally biased region" description="Polar residues" evidence="5">
    <location>
        <begin position="28"/>
        <end position="37"/>
    </location>
</feature>
<dbReference type="GO" id="GO:0034553">
    <property type="term" value="P:mitochondrial respiratory chain complex II assembly"/>
    <property type="evidence" value="ECO:0007669"/>
    <property type="project" value="InterPro"/>
</dbReference>
<dbReference type="Pfam" id="PF05347">
    <property type="entry name" value="Complex1_LYR"/>
    <property type="match status" value="1"/>
</dbReference>
<sequence>MSAGVLHQASGAFDLDSPDFHSADHPSGSYTNAHIPQENQSHFLQYVRDEFRKYHKMPKKEYTTIEYLLRTGYKRYEMFAAPEIKDIK</sequence>
<feature type="region of interest" description="Disordered" evidence="5">
    <location>
        <begin position="1"/>
        <end position="37"/>
    </location>
</feature>
<evidence type="ECO:0000256" key="4">
    <source>
        <dbReference type="ARBA" id="ARBA00025715"/>
    </source>
</evidence>
<dbReference type="InterPro" id="IPR045295">
    <property type="entry name" value="Complex1_LYR_SDHAF1_LYRM8"/>
</dbReference>
<keyword evidence="2" id="KW-0496">Mitochondrion</keyword>
<evidence type="ECO:0000259" key="6">
    <source>
        <dbReference type="Pfam" id="PF05347"/>
    </source>
</evidence>
<evidence type="ECO:0000256" key="3">
    <source>
        <dbReference type="ARBA" id="ARBA00023186"/>
    </source>
</evidence>
<evidence type="ECO:0000256" key="5">
    <source>
        <dbReference type="SAM" id="MobiDB-lite"/>
    </source>
</evidence>
<dbReference type="AlphaFoldDB" id="A0A061AJM8"/>
<protein>
    <submittedName>
        <fullName evidence="7">CYFA0S01e09846g1_1</fullName>
    </submittedName>
</protein>
<gene>
    <name evidence="7" type="ORF">CYFA0S_01e09846g</name>
</gene>
<name>A0A061AJM8_CYBFA</name>
<dbReference type="EMBL" id="LK052886">
    <property type="protein sequence ID" value="CDR37346.1"/>
    <property type="molecule type" value="Genomic_DNA"/>
</dbReference>
<evidence type="ECO:0000256" key="1">
    <source>
        <dbReference type="ARBA" id="ARBA00004305"/>
    </source>
</evidence>
<dbReference type="OrthoDB" id="273010at2759"/>
<reference evidence="7" key="1">
    <citation type="journal article" date="2014" name="Genome Announc.">
        <title>Genome sequence of the yeast Cyberlindnera fabianii (Hansenula fabianii).</title>
        <authorList>
            <person name="Freel K.C."/>
            <person name="Sarilar V."/>
            <person name="Neuveglise C."/>
            <person name="Devillers H."/>
            <person name="Friedrich A."/>
            <person name="Schacherer J."/>
        </authorList>
    </citation>
    <scope>NUCLEOTIDE SEQUENCE</scope>
    <source>
        <strain evidence="7">YJS4271</strain>
    </source>
</reference>